<dbReference type="EMBL" id="PQFF01000286">
    <property type="protein sequence ID" value="RHZ65600.1"/>
    <property type="molecule type" value="Genomic_DNA"/>
</dbReference>
<dbReference type="OrthoDB" id="19740at2759"/>
<evidence type="ECO:0000313" key="1">
    <source>
        <dbReference type="EMBL" id="RHZ65600.1"/>
    </source>
</evidence>
<reference evidence="1 2" key="1">
    <citation type="submission" date="2018-08" db="EMBL/GenBank/DDBJ databases">
        <title>Genome and evolution of the arbuscular mycorrhizal fungus Diversispora epigaea (formerly Glomus versiforme) and its bacterial endosymbionts.</title>
        <authorList>
            <person name="Sun X."/>
            <person name="Fei Z."/>
            <person name="Harrison M."/>
        </authorList>
    </citation>
    <scope>NUCLEOTIDE SEQUENCE [LARGE SCALE GENOMIC DNA]</scope>
    <source>
        <strain evidence="1 2">IT104</strain>
    </source>
</reference>
<accession>A0A397HYF4</accession>
<organism evidence="1 2">
    <name type="scientific">Diversispora epigaea</name>
    <dbReference type="NCBI Taxonomy" id="1348612"/>
    <lineage>
        <taxon>Eukaryota</taxon>
        <taxon>Fungi</taxon>
        <taxon>Fungi incertae sedis</taxon>
        <taxon>Mucoromycota</taxon>
        <taxon>Glomeromycotina</taxon>
        <taxon>Glomeromycetes</taxon>
        <taxon>Diversisporales</taxon>
        <taxon>Diversisporaceae</taxon>
        <taxon>Diversispora</taxon>
    </lineage>
</organism>
<dbReference type="Proteomes" id="UP000266861">
    <property type="component" value="Unassembled WGS sequence"/>
</dbReference>
<protein>
    <submittedName>
        <fullName evidence="1">Uncharacterized protein</fullName>
    </submittedName>
</protein>
<dbReference type="AlphaFoldDB" id="A0A397HYF4"/>
<keyword evidence="2" id="KW-1185">Reference proteome</keyword>
<evidence type="ECO:0000313" key="2">
    <source>
        <dbReference type="Proteomes" id="UP000266861"/>
    </source>
</evidence>
<name>A0A397HYF4_9GLOM</name>
<comment type="caution">
    <text evidence="1">The sequence shown here is derived from an EMBL/GenBank/DDBJ whole genome shotgun (WGS) entry which is preliminary data.</text>
</comment>
<proteinExistence type="predicted"/>
<gene>
    <name evidence="1" type="ORF">Glove_313g23</name>
</gene>
<sequence length="275" mass="32132">MDFFNSLRNDGLQLNHWTEVSPDENLDYRLTEYNKIYVKKKYDLKFMVILDHYEHRIKNELWKATNDSRIAEKGTLIALKRYDKCTKERLKTIKHPRLLYRRREIAQSKRKKSFLSNSIMEITNSIFHALISTKKNRCASSSSIGAAAEGTVRSPIIRFDGRNSSRCSYSKFKDPLPNHDMAVEVHVQRFQQKYFALSIELNGSIKAIVGRVNTPKKDDTNNRTNNGSLIYILELLSQLHLRMLKETKFIKFVVVSILYSLICISSKFLFEYCDS</sequence>